<reference evidence="1" key="1">
    <citation type="journal article" date="2014" name="Int. J. Syst. Evol. Microbiol.">
        <title>Complete genome sequence of Corynebacterium casei LMG S-19264T (=DSM 44701T), isolated from a smear-ripened cheese.</title>
        <authorList>
            <consortium name="US DOE Joint Genome Institute (JGI-PGF)"/>
            <person name="Walter F."/>
            <person name="Albersmeier A."/>
            <person name="Kalinowski J."/>
            <person name="Ruckert C."/>
        </authorList>
    </citation>
    <scope>NUCLEOTIDE SEQUENCE</scope>
    <source>
        <strain evidence="1">JCM 16108</strain>
    </source>
</reference>
<gene>
    <name evidence="1" type="ORF">GCM10009017_20940</name>
    <name evidence="2" type="ORF">J2752_001808</name>
</gene>
<reference evidence="2" key="3">
    <citation type="submission" date="2021-03" db="EMBL/GenBank/DDBJ databases">
        <title>Genomic Encyclopedia of Type Strains, Phase IV (KMG-IV): sequencing the most valuable type-strain genomes for metagenomic binning, comparative biology and taxonomic classification.</title>
        <authorList>
            <person name="Goeker M."/>
        </authorList>
    </citation>
    <scope>NUCLEOTIDE SEQUENCE</scope>
    <source>
        <strain evidence="2">DSM 22443</strain>
    </source>
</reference>
<sequence>MSAFIDRLREHSGRRAALLVAVVVGLLLATVTAAAAVPAGKQLTVTDQETGEVLIQTPVHENSTVSLVYMHSVQKSRVLDQYTVRGHTLVYTRMEFESYGWGLPSRSDVREVNGTFVLADPDWQGRELHVKPGRVAGHHLIVDGHDYDLVERSDARAVTIRVTDRSLLATLLHS</sequence>
<dbReference type="EMBL" id="BMOO01000004">
    <property type="protein sequence ID" value="GGM70541.1"/>
    <property type="molecule type" value="Genomic_DNA"/>
</dbReference>
<dbReference type="InterPro" id="IPR015001">
    <property type="entry name" value="DUF1850"/>
</dbReference>
<evidence type="ECO:0000313" key="2">
    <source>
        <dbReference type="EMBL" id="MBP1954896.1"/>
    </source>
</evidence>
<dbReference type="Proteomes" id="UP000765891">
    <property type="component" value="Unassembled WGS sequence"/>
</dbReference>
<name>A0A830G1H0_9EURY</name>
<evidence type="ECO:0000313" key="1">
    <source>
        <dbReference type="EMBL" id="GGM70541.1"/>
    </source>
</evidence>
<comment type="caution">
    <text evidence="1">The sequence shown here is derived from an EMBL/GenBank/DDBJ whole genome shotgun (WGS) entry which is preliminary data.</text>
</comment>
<dbReference type="PIRSF" id="PIRSF008455">
    <property type="entry name" value="UCP008455"/>
    <property type="match status" value="1"/>
</dbReference>
<dbReference type="RefSeq" id="WP_229732359.1">
    <property type="nucleotide sequence ID" value="NZ_BMOO01000004.1"/>
</dbReference>
<organism evidence="1 3">
    <name type="scientific">Halarchaeum rubridurum</name>
    <dbReference type="NCBI Taxonomy" id="489911"/>
    <lineage>
        <taxon>Archaea</taxon>
        <taxon>Methanobacteriati</taxon>
        <taxon>Methanobacteriota</taxon>
        <taxon>Stenosarchaea group</taxon>
        <taxon>Halobacteria</taxon>
        <taxon>Halobacteriales</taxon>
        <taxon>Halobacteriaceae</taxon>
    </lineage>
</organism>
<dbReference type="AlphaFoldDB" id="A0A830G1H0"/>
<evidence type="ECO:0000313" key="3">
    <source>
        <dbReference type="Proteomes" id="UP000614609"/>
    </source>
</evidence>
<reference evidence="1" key="2">
    <citation type="submission" date="2020-09" db="EMBL/GenBank/DDBJ databases">
        <authorList>
            <person name="Sun Q."/>
            <person name="Ohkuma M."/>
        </authorList>
    </citation>
    <scope>NUCLEOTIDE SEQUENCE</scope>
    <source>
        <strain evidence="1">JCM 16108</strain>
    </source>
</reference>
<protein>
    <submittedName>
        <fullName evidence="1">C4-dicarboxylate ABC transporter</fullName>
    </submittedName>
</protein>
<proteinExistence type="predicted"/>
<dbReference type="Pfam" id="PF08905">
    <property type="entry name" value="DUF1850"/>
    <property type="match status" value="1"/>
</dbReference>
<dbReference type="EMBL" id="JAGGKO010000003">
    <property type="protein sequence ID" value="MBP1954896.1"/>
    <property type="molecule type" value="Genomic_DNA"/>
</dbReference>
<keyword evidence="3" id="KW-1185">Reference proteome</keyword>
<accession>A0A830G1H0</accession>
<dbReference type="InterPro" id="IPR014451">
    <property type="entry name" value="UCP008455"/>
</dbReference>
<dbReference type="Proteomes" id="UP000614609">
    <property type="component" value="Unassembled WGS sequence"/>
</dbReference>